<dbReference type="EMBL" id="JARIHO010000034">
    <property type="protein sequence ID" value="KAJ7333489.1"/>
    <property type="molecule type" value="Genomic_DNA"/>
</dbReference>
<keyword evidence="9 11" id="KW-0106">Calcium</keyword>
<evidence type="ECO:0000256" key="2">
    <source>
        <dbReference type="ARBA" id="ARBA00002451"/>
    </source>
</evidence>
<dbReference type="PROSITE" id="PS00138">
    <property type="entry name" value="SUBTILASE_SER"/>
    <property type="match status" value="1"/>
</dbReference>
<keyword evidence="13" id="KW-0732">Signal</keyword>
<dbReference type="InterPro" id="IPR050819">
    <property type="entry name" value="Tripeptidyl-peptidase_I"/>
</dbReference>
<feature type="binding site" evidence="11">
    <location>
        <position position="526"/>
    </location>
    <ligand>
        <name>Ca(2+)</name>
        <dbReference type="ChEBI" id="CHEBI:29108"/>
    </ligand>
</feature>
<dbReference type="InterPro" id="IPR000209">
    <property type="entry name" value="Peptidase_S8/S53_dom"/>
</dbReference>
<evidence type="ECO:0000259" key="14">
    <source>
        <dbReference type="PROSITE" id="PS51695"/>
    </source>
</evidence>
<name>A0AAD7EK77_9AGAR</name>
<keyword evidence="8 11" id="KW-0720">Serine protease</keyword>
<evidence type="ECO:0000256" key="1">
    <source>
        <dbReference type="ARBA" id="ARBA00001910"/>
    </source>
</evidence>
<evidence type="ECO:0000256" key="11">
    <source>
        <dbReference type="PROSITE-ProRule" id="PRU01032"/>
    </source>
</evidence>
<keyword evidence="16" id="KW-1185">Reference proteome</keyword>
<feature type="active site" description="Charge relay system" evidence="11">
    <location>
        <position position="483"/>
    </location>
</feature>
<keyword evidence="5 11" id="KW-0645">Protease</keyword>
<accession>A0AAD7EK77</accession>
<dbReference type="PANTHER" id="PTHR14218:SF15">
    <property type="entry name" value="TRIPEPTIDYL-PEPTIDASE 1"/>
    <property type="match status" value="1"/>
</dbReference>
<proteinExistence type="predicted"/>
<comment type="function">
    <text evidence="2">Secreted tripeptidyl-peptidase which degrades proteins at acidic pHs and is involved in virulence.</text>
</comment>
<keyword evidence="6 11" id="KW-0479">Metal-binding</keyword>
<evidence type="ECO:0000256" key="13">
    <source>
        <dbReference type="SAM" id="SignalP"/>
    </source>
</evidence>
<dbReference type="AlphaFoldDB" id="A0AAD7EK77"/>
<dbReference type="CDD" id="cd11377">
    <property type="entry name" value="Pro-peptidase_S53"/>
    <property type="match status" value="1"/>
</dbReference>
<reference evidence="15" key="1">
    <citation type="submission" date="2023-03" db="EMBL/GenBank/DDBJ databases">
        <title>Massive genome expansion in bonnet fungi (Mycena s.s.) driven by repeated elements and novel gene families across ecological guilds.</title>
        <authorList>
            <consortium name="Lawrence Berkeley National Laboratory"/>
            <person name="Harder C.B."/>
            <person name="Miyauchi S."/>
            <person name="Viragh M."/>
            <person name="Kuo A."/>
            <person name="Thoen E."/>
            <person name="Andreopoulos B."/>
            <person name="Lu D."/>
            <person name="Skrede I."/>
            <person name="Drula E."/>
            <person name="Henrissat B."/>
            <person name="Morin E."/>
            <person name="Kohler A."/>
            <person name="Barry K."/>
            <person name="LaButti K."/>
            <person name="Morin E."/>
            <person name="Salamov A."/>
            <person name="Lipzen A."/>
            <person name="Mereny Z."/>
            <person name="Hegedus B."/>
            <person name="Baldrian P."/>
            <person name="Stursova M."/>
            <person name="Weitz H."/>
            <person name="Taylor A."/>
            <person name="Grigoriev I.V."/>
            <person name="Nagy L.G."/>
            <person name="Martin F."/>
            <person name="Kauserud H."/>
        </authorList>
    </citation>
    <scope>NUCLEOTIDE SEQUENCE</scope>
    <source>
        <strain evidence="15">CBHHK002</strain>
    </source>
</reference>
<dbReference type="Gene3D" id="3.40.50.200">
    <property type="entry name" value="Peptidase S8/S53 domain"/>
    <property type="match status" value="1"/>
</dbReference>
<protein>
    <recommendedName>
        <fullName evidence="4">tripeptidyl-peptidase II</fullName>
        <ecNumber evidence="4">3.4.14.10</ecNumber>
    </recommendedName>
</protein>
<comment type="catalytic activity">
    <reaction evidence="1">
        <text>Release of an N-terminal tripeptide from a polypeptide.</text>
        <dbReference type="EC" id="3.4.14.10"/>
    </reaction>
</comment>
<dbReference type="GO" id="GO:0006508">
    <property type="term" value="P:proteolysis"/>
    <property type="evidence" value="ECO:0007669"/>
    <property type="project" value="UniProtKB-KW"/>
</dbReference>
<feature type="region of interest" description="Disordered" evidence="12">
    <location>
        <begin position="175"/>
        <end position="203"/>
    </location>
</feature>
<dbReference type="GO" id="GO:0008240">
    <property type="term" value="F:tripeptidyl-peptidase activity"/>
    <property type="evidence" value="ECO:0007669"/>
    <property type="project" value="UniProtKB-EC"/>
</dbReference>
<evidence type="ECO:0000256" key="7">
    <source>
        <dbReference type="ARBA" id="ARBA00022801"/>
    </source>
</evidence>
<dbReference type="Proteomes" id="UP001218218">
    <property type="component" value="Unassembled WGS sequence"/>
</dbReference>
<feature type="active site" description="Charge relay system" evidence="11">
    <location>
        <position position="287"/>
    </location>
</feature>
<feature type="domain" description="Peptidase S53" evidence="14">
    <location>
        <begin position="208"/>
        <end position="570"/>
    </location>
</feature>
<comment type="cofactor">
    <cofactor evidence="11">
        <name>Ca(2+)</name>
        <dbReference type="ChEBI" id="CHEBI:29108"/>
    </cofactor>
    <text evidence="11">Binds 1 Ca(2+) ion per subunit.</text>
</comment>
<organism evidence="15 16">
    <name type="scientific">Mycena albidolilacea</name>
    <dbReference type="NCBI Taxonomy" id="1033008"/>
    <lineage>
        <taxon>Eukaryota</taxon>
        <taxon>Fungi</taxon>
        <taxon>Dikarya</taxon>
        <taxon>Basidiomycota</taxon>
        <taxon>Agaricomycotina</taxon>
        <taxon>Agaricomycetes</taxon>
        <taxon>Agaricomycetidae</taxon>
        <taxon>Agaricales</taxon>
        <taxon>Marasmiineae</taxon>
        <taxon>Mycenaceae</taxon>
        <taxon>Mycena</taxon>
    </lineage>
</organism>
<dbReference type="PROSITE" id="PS51695">
    <property type="entry name" value="SEDOLISIN"/>
    <property type="match status" value="1"/>
</dbReference>
<dbReference type="InterPro" id="IPR023828">
    <property type="entry name" value="Peptidase_S8_Ser-AS"/>
</dbReference>
<evidence type="ECO:0000256" key="3">
    <source>
        <dbReference type="ARBA" id="ARBA00004239"/>
    </source>
</evidence>
<sequence length="570" mass="59397">MTTFSKLLALLSLVVSASAGSLVLHEWRTTVPSGFVRHGAAPATDTITLRVALKPNNVAGLEEKLRSVSTPGSSEFQKWLSRDDVLTFTKPSSETLSVFDAFASANGLSPTTISPGGDWVSITLPISKANKLFAANFELFTHPSLNEPITRTLSVSLPSELVGHVDVLHPTTAFTAPTPRLAPPRPGRKIRKRGVPAASCDSTDPAGVVTPTCLQDFYGIPTTPVTHSGGSNNTIMVTGYENDWAQTADLVQFLTLARPDISNATGFTVLTTANGTNPQGPGKGGFEANLDIQYTAGIATGIPLQYLSVGGEFTTALLDTTNFLNGLTDLPTVITNSWGVAEDGFGASLATSICNGYMALGARGVSVIFASGDGGVRGAHGGVCTNNTFNPIFPASCGYVTSVGGTQGFAPETAVNFTGGGFSNLFPAPSYQTTAVSEFLATLQPDFAGIFNKSGRAHPDVALQAWNFETIVNGEVNIEGGTSAAAPTFAAIIALINDRLLAAGKPVLGFLNPWLYERASGAFTDITTGHSSGYRCAANETVAFDAAVGWDPLTGFGTPIFSELLKTALN</sequence>
<dbReference type="InterPro" id="IPR015366">
    <property type="entry name" value="S53_propep"/>
</dbReference>
<dbReference type="SMART" id="SM00944">
    <property type="entry name" value="Pro-kuma_activ"/>
    <property type="match status" value="1"/>
</dbReference>
<dbReference type="GO" id="GO:0046872">
    <property type="term" value="F:metal ion binding"/>
    <property type="evidence" value="ECO:0007669"/>
    <property type="project" value="UniProtKB-UniRule"/>
</dbReference>
<feature type="binding site" evidence="11">
    <location>
        <position position="525"/>
    </location>
    <ligand>
        <name>Ca(2+)</name>
        <dbReference type="ChEBI" id="CHEBI:29108"/>
    </ligand>
</feature>
<evidence type="ECO:0000256" key="5">
    <source>
        <dbReference type="ARBA" id="ARBA00022670"/>
    </source>
</evidence>
<feature type="signal peptide" evidence="13">
    <location>
        <begin position="1"/>
        <end position="19"/>
    </location>
</feature>
<comment type="subcellular location">
    <subcellularLocation>
        <location evidence="3">Secreted</location>
        <location evidence="3">Extracellular space</location>
    </subcellularLocation>
</comment>
<comment type="caution">
    <text evidence="15">The sequence shown here is derived from an EMBL/GenBank/DDBJ whole genome shotgun (WGS) entry which is preliminary data.</text>
</comment>
<keyword evidence="10" id="KW-0865">Zymogen</keyword>
<feature type="binding site" evidence="11">
    <location>
        <position position="551"/>
    </location>
    <ligand>
        <name>Ca(2+)</name>
        <dbReference type="ChEBI" id="CHEBI:29108"/>
    </ligand>
</feature>
<dbReference type="PANTHER" id="PTHR14218">
    <property type="entry name" value="PROTEASE S8 TRIPEPTIDYL PEPTIDASE I CLN2"/>
    <property type="match status" value="1"/>
</dbReference>
<evidence type="ECO:0000256" key="6">
    <source>
        <dbReference type="ARBA" id="ARBA00022723"/>
    </source>
</evidence>
<dbReference type="CDD" id="cd04056">
    <property type="entry name" value="Peptidases_S53"/>
    <property type="match status" value="1"/>
</dbReference>
<evidence type="ECO:0000313" key="15">
    <source>
        <dbReference type="EMBL" id="KAJ7333489.1"/>
    </source>
</evidence>
<dbReference type="GO" id="GO:0004252">
    <property type="term" value="F:serine-type endopeptidase activity"/>
    <property type="evidence" value="ECO:0007669"/>
    <property type="project" value="UniProtKB-UniRule"/>
</dbReference>
<feature type="chain" id="PRO_5042127806" description="tripeptidyl-peptidase II" evidence="13">
    <location>
        <begin position="20"/>
        <end position="570"/>
    </location>
</feature>
<feature type="binding site" evidence="11">
    <location>
        <position position="549"/>
    </location>
    <ligand>
        <name>Ca(2+)</name>
        <dbReference type="ChEBI" id="CHEBI:29108"/>
    </ligand>
</feature>
<keyword evidence="7 11" id="KW-0378">Hydrolase</keyword>
<dbReference type="SUPFAM" id="SSF52743">
    <property type="entry name" value="Subtilisin-like"/>
    <property type="match status" value="1"/>
</dbReference>
<dbReference type="InterPro" id="IPR030400">
    <property type="entry name" value="Sedolisin_dom"/>
</dbReference>
<dbReference type="EC" id="3.4.14.10" evidence="4"/>
<evidence type="ECO:0000256" key="10">
    <source>
        <dbReference type="ARBA" id="ARBA00023145"/>
    </source>
</evidence>
<evidence type="ECO:0000256" key="4">
    <source>
        <dbReference type="ARBA" id="ARBA00012462"/>
    </source>
</evidence>
<feature type="active site" description="Charge relay system" evidence="11">
    <location>
        <position position="291"/>
    </location>
</feature>
<evidence type="ECO:0000256" key="12">
    <source>
        <dbReference type="SAM" id="MobiDB-lite"/>
    </source>
</evidence>
<evidence type="ECO:0000256" key="9">
    <source>
        <dbReference type="ARBA" id="ARBA00022837"/>
    </source>
</evidence>
<dbReference type="GO" id="GO:0005576">
    <property type="term" value="C:extracellular region"/>
    <property type="evidence" value="ECO:0007669"/>
    <property type="project" value="UniProtKB-SubCell"/>
</dbReference>
<dbReference type="InterPro" id="IPR036852">
    <property type="entry name" value="Peptidase_S8/S53_dom_sf"/>
</dbReference>
<dbReference type="SUPFAM" id="SSF54897">
    <property type="entry name" value="Protease propeptides/inhibitors"/>
    <property type="match status" value="1"/>
</dbReference>
<dbReference type="Pfam" id="PF09286">
    <property type="entry name" value="Pro-kuma_activ"/>
    <property type="match status" value="1"/>
</dbReference>
<evidence type="ECO:0000256" key="8">
    <source>
        <dbReference type="ARBA" id="ARBA00022825"/>
    </source>
</evidence>
<evidence type="ECO:0000313" key="16">
    <source>
        <dbReference type="Proteomes" id="UP001218218"/>
    </source>
</evidence>
<dbReference type="Pfam" id="PF00082">
    <property type="entry name" value="Peptidase_S8"/>
    <property type="match status" value="1"/>
</dbReference>
<gene>
    <name evidence="15" type="ORF">DFH08DRAFT_785805</name>
</gene>